<evidence type="ECO:0000313" key="2">
    <source>
        <dbReference type="Proteomes" id="UP000663827"/>
    </source>
</evidence>
<proteinExistence type="predicted"/>
<reference evidence="1" key="1">
    <citation type="submission" date="2021-01" db="EMBL/GenBank/DDBJ databases">
        <authorList>
            <person name="Kaushik A."/>
        </authorList>
    </citation>
    <scope>NUCLEOTIDE SEQUENCE</scope>
    <source>
        <strain evidence="1">AG5</strain>
    </source>
</reference>
<comment type="caution">
    <text evidence="1">The sequence shown here is derived from an EMBL/GenBank/DDBJ whole genome shotgun (WGS) entry which is preliminary data.</text>
</comment>
<organism evidence="1 2">
    <name type="scientific">Rhizoctonia solani</name>
    <dbReference type="NCBI Taxonomy" id="456999"/>
    <lineage>
        <taxon>Eukaryota</taxon>
        <taxon>Fungi</taxon>
        <taxon>Dikarya</taxon>
        <taxon>Basidiomycota</taxon>
        <taxon>Agaricomycotina</taxon>
        <taxon>Agaricomycetes</taxon>
        <taxon>Cantharellales</taxon>
        <taxon>Ceratobasidiaceae</taxon>
        <taxon>Rhizoctonia</taxon>
    </lineage>
</organism>
<evidence type="ECO:0000313" key="1">
    <source>
        <dbReference type="EMBL" id="CAE7192937.1"/>
    </source>
</evidence>
<accession>A0A8H3EA73</accession>
<dbReference type="EMBL" id="CAJNJQ010003156">
    <property type="protein sequence ID" value="CAE7192937.1"/>
    <property type="molecule type" value="Genomic_DNA"/>
</dbReference>
<gene>
    <name evidence="1" type="ORF">RDB_LOCUS129875</name>
</gene>
<protein>
    <submittedName>
        <fullName evidence="1">Uncharacterized protein</fullName>
    </submittedName>
</protein>
<dbReference type="AlphaFoldDB" id="A0A8H3EA73"/>
<dbReference type="Proteomes" id="UP000663827">
    <property type="component" value="Unassembled WGS sequence"/>
</dbReference>
<sequence>MSPNFFGRALDKTVAAFTAAGGLNNQPPVNGVEYPVNGDLTNGISNGAVPNVSGEYNDSCEPLFDESIEEIKYCYDTMQIGDGSDLQKQLETARSKDQDRLKSYKARLTKFIPVQELVDLTLVVHDNDTNGPSFPDLHDRVLRSARLSYIKWLVTKELKGYEIIHFKDDIQKQTIHLDDKIEPLVEGNKCTINMLVRKKEPNVVAKPNPPGANHHTSTMASKLPPTSFYDLTSPKQTVEEIPYPATGLIYALLHHTGADVSSFRRNCQVSYRLVEYARNLYDGINSRIREAESSGSWESYHAYYRAIDPLEEVLLSIKEITDVEQEGYLIEATPGELAEQSIEAWISRSISDWHERRGIIRKHLDDLRTREGLKECISAT</sequence>
<name>A0A8H3EA73_9AGAM</name>